<proteinExistence type="predicted"/>
<dbReference type="AlphaFoldDB" id="A0A3B9H2D5"/>
<accession>A0A3B9H2D5</accession>
<dbReference type="SUPFAM" id="SSF53756">
    <property type="entry name" value="UDP-Glycosyltransferase/glycogen phosphorylase"/>
    <property type="match status" value="1"/>
</dbReference>
<evidence type="ECO:0000313" key="2">
    <source>
        <dbReference type="Proteomes" id="UP000259610"/>
    </source>
</evidence>
<gene>
    <name evidence="1" type="ORF">DCG58_16905</name>
</gene>
<name>A0A3B9H2D5_9PROT</name>
<dbReference type="EMBL" id="DMAN01000382">
    <property type="protein sequence ID" value="HAE28840.1"/>
    <property type="molecule type" value="Genomic_DNA"/>
</dbReference>
<evidence type="ECO:0000313" key="1">
    <source>
        <dbReference type="EMBL" id="HAE28840.1"/>
    </source>
</evidence>
<protein>
    <submittedName>
        <fullName evidence="1">Glycosyl transferase</fullName>
    </submittedName>
</protein>
<dbReference type="GO" id="GO:0016740">
    <property type="term" value="F:transferase activity"/>
    <property type="evidence" value="ECO:0007669"/>
    <property type="project" value="UniProtKB-KW"/>
</dbReference>
<keyword evidence="1" id="KW-0808">Transferase</keyword>
<organism evidence="1 2">
    <name type="scientific">Hyphomonas adhaerens</name>
    <dbReference type="NCBI Taxonomy" id="81029"/>
    <lineage>
        <taxon>Bacteria</taxon>
        <taxon>Pseudomonadati</taxon>
        <taxon>Pseudomonadota</taxon>
        <taxon>Alphaproteobacteria</taxon>
        <taxon>Hyphomonadales</taxon>
        <taxon>Hyphomonadaceae</taxon>
        <taxon>Hyphomonas</taxon>
    </lineage>
</organism>
<dbReference type="Proteomes" id="UP000259610">
    <property type="component" value="Unassembled WGS sequence"/>
</dbReference>
<reference evidence="1 2" key="1">
    <citation type="journal article" date="2018" name="Nat. Biotechnol.">
        <title>A standardized bacterial taxonomy based on genome phylogeny substantially revises the tree of life.</title>
        <authorList>
            <person name="Parks D.H."/>
            <person name="Chuvochina M."/>
            <person name="Waite D.W."/>
            <person name="Rinke C."/>
            <person name="Skarshewski A."/>
            <person name="Chaumeil P.A."/>
            <person name="Hugenholtz P."/>
        </authorList>
    </citation>
    <scope>NUCLEOTIDE SEQUENCE [LARGE SCALE GENOMIC DNA]</scope>
    <source>
        <strain evidence="1">UBA8733</strain>
    </source>
</reference>
<sequence>MEREAVKGLRARRIAYFGHDAGDAAIRRRVRAFEDDGAAVTGFMMRRGDAQTTEWKNIDLGRTADGAFLQRIRQVFSGAATAAMQHEELASADVIVARNLDMLACAFLAKRKAKLETPVIYESLDVHRLLCRQDLIGKALRWLEGRLLRRTKGLIVSSPAFLENHFERYYPDQYRAFLVENRLAAGAEYGPRPVPEMPEADRPLRLGWVGVLRCQRSFELLCDLADRFPDTLEVHLHGVPARTEIPVFEPEVSKHPNMIYHGRYKSPEDLSELYGHLDMVWAGDFMEAGFNSVWLLPNRIYEGGYYCVPAIAPAETQTAAWISSRQGGFSIQEPLNETLPALIAGLIENRAPLLACARALAECPEQDFVQPAGMLSGLVESVLEGSDAS</sequence>
<comment type="caution">
    <text evidence="1">The sequence shown here is derived from an EMBL/GenBank/DDBJ whole genome shotgun (WGS) entry which is preliminary data.</text>
</comment>